<evidence type="ECO:0000313" key="2">
    <source>
        <dbReference type="EMBL" id="KAK7041209.1"/>
    </source>
</evidence>
<organism evidence="2 3">
    <name type="scientific">Favolaschia claudopus</name>
    <dbReference type="NCBI Taxonomy" id="2862362"/>
    <lineage>
        <taxon>Eukaryota</taxon>
        <taxon>Fungi</taxon>
        <taxon>Dikarya</taxon>
        <taxon>Basidiomycota</taxon>
        <taxon>Agaricomycotina</taxon>
        <taxon>Agaricomycetes</taxon>
        <taxon>Agaricomycetidae</taxon>
        <taxon>Agaricales</taxon>
        <taxon>Marasmiineae</taxon>
        <taxon>Mycenaceae</taxon>
        <taxon>Favolaschia</taxon>
    </lineage>
</organism>
<feature type="region of interest" description="Disordered" evidence="1">
    <location>
        <begin position="341"/>
        <end position="370"/>
    </location>
</feature>
<reference evidence="2 3" key="1">
    <citation type="journal article" date="2024" name="J Genomics">
        <title>Draft genome sequencing and assembly of Favolaschia claudopus CIRM-BRFM 2984 isolated from oak limbs.</title>
        <authorList>
            <person name="Navarro D."/>
            <person name="Drula E."/>
            <person name="Chaduli D."/>
            <person name="Cazenave R."/>
            <person name="Ahrendt S."/>
            <person name="Wang J."/>
            <person name="Lipzen A."/>
            <person name="Daum C."/>
            <person name="Barry K."/>
            <person name="Grigoriev I.V."/>
            <person name="Favel A."/>
            <person name="Rosso M.N."/>
            <person name="Martin F."/>
        </authorList>
    </citation>
    <scope>NUCLEOTIDE SEQUENCE [LARGE SCALE GENOMIC DNA]</scope>
    <source>
        <strain evidence="2 3">CIRM-BRFM 2984</strain>
    </source>
</reference>
<dbReference type="EMBL" id="JAWWNJ010000014">
    <property type="protein sequence ID" value="KAK7041209.1"/>
    <property type="molecule type" value="Genomic_DNA"/>
</dbReference>
<accession>A0AAW0CMX7</accession>
<proteinExistence type="predicted"/>
<sequence length="681" mass="76080">MKLMDANAWIVNDAPAVVEGVNLFKNRGDIVGALDGRVAAYLVVERASYFVTTNADYVPDLPPVNSKMLMVRRDMRYGPDDPVLWPHLYTDTFCHLAAIPKAPTSSLGQSELAVMWWNPNEDDFVCAASGLTVTRGLGRLCLPRYNQLWTLVRALIAEYDQYIQSLPASTAPPPLLPQLAQTLRLSLERLRIPTTYTRMRLGVVSVQREYLELTGLLRYMTRYKPRMDGTNDCTANTASPDHCIGCFTDNPRIAQLCWQACLPFWLIRPLRAFADENILRVVKPFAASDFLEMVPAPNFPPLTAATDRLEDRLRLLHSCTQSTPRYRDPFAAAGSTVAVASTSGAGPTVGGSSQGGRTATPKHRGSGQSPYAAARAQAKEAKAAQGPNPAAKTARDKFQMLDRPEMAATINAWTNALAAIDRSKPPACGVDLPQRYVLPEPALLASPDDESRRRMYYHHYMMLRDGLLFRLTYRSAPVALLTTQEWRDVLQGKLVKQGMSGSRARSRSATIEDLLRPAFEACGINVFEEFPVPLERVPAMRIYTAKELSWELAEINFRYEFLSLDARASRMNRPDECCRCFAGEGLIPVDFRESQRGLGSLEPQDRLPYLLGMAGLMCAWSVPCSRPPEIDGAKSRPTIEWDGHSIRQLERKIAYYYTRSFYEVFGRAAVIPMRLEHEIGS</sequence>
<keyword evidence="3" id="KW-1185">Reference proteome</keyword>
<dbReference type="AlphaFoldDB" id="A0AAW0CMX7"/>
<evidence type="ECO:0000256" key="1">
    <source>
        <dbReference type="SAM" id="MobiDB-lite"/>
    </source>
</evidence>
<evidence type="ECO:0000313" key="3">
    <source>
        <dbReference type="Proteomes" id="UP001362999"/>
    </source>
</evidence>
<protein>
    <submittedName>
        <fullName evidence="2">Uncharacterized protein</fullName>
    </submittedName>
</protein>
<dbReference type="Proteomes" id="UP001362999">
    <property type="component" value="Unassembled WGS sequence"/>
</dbReference>
<name>A0AAW0CMX7_9AGAR</name>
<gene>
    <name evidence="2" type="ORF">R3P38DRAFT_2768577</name>
</gene>
<comment type="caution">
    <text evidence="2">The sequence shown here is derived from an EMBL/GenBank/DDBJ whole genome shotgun (WGS) entry which is preliminary data.</text>
</comment>